<gene>
    <name evidence="2" type="ORF">SVUK_LOCUS4373</name>
</gene>
<reference evidence="2 3" key="1">
    <citation type="submission" date="2018-11" db="EMBL/GenBank/DDBJ databases">
        <authorList>
            <consortium name="Pathogen Informatics"/>
        </authorList>
    </citation>
    <scope>NUCLEOTIDE SEQUENCE [LARGE SCALE GENOMIC DNA]</scope>
</reference>
<proteinExistence type="predicted"/>
<dbReference type="OrthoDB" id="5876912at2759"/>
<feature type="compositionally biased region" description="Basic and acidic residues" evidence="1">
    <location>
        <begin position="7"/>
        <end position="66"/>
    </location>
</feature>
<dbReference type="AlphaFoldDB" id="A0A3P7KDP2"/>
<feature type="non-terminal residue" evidence="2">
    <location>
        <position position="87"/>
    </location>
</feature>
<keyword evidence="3" id="KW-1185">Reference proteome</keyword>
<sequence>MRGGTSTDEHPGEPRRSKRQRIDLTSEEGFDRHELERALRQSLEEERLREKEKPKKAAKPKAEKLKPAARPPVKKRKAKESESEAHN</sequence>
<accession>A0A3P7KDP2</accession>
<dbReference type="EMBL" id="UYYB01012018">
    <property type="protein sequence ID" value="VDM69375.1"/>
    <property type="molecule type" value="Genomic_DNA"/>
</dbReference>
<evidence type="ECO:0000256" key="1">
    <source>
        <dbReference type="SAM" id="MobiDB-lite"/>
    </source>
</evidence>
<feature type="region of interest" description="Disordered" evidence="1">
    <location>
        <begin position="1"/>
        <end position="87"/>
    </location>
</feature>
<protein>
    <submittedName>
        <fullName evidence="2">Uncharacterized protein</fullName>
    </submittedName>
</protein>
<evidence type="ECO:0000313" key="3">
    <source>
        <dbReference type="Proteomes" id="UP000270094"/>
    </source>
</evidence>
<dbReference type="Proteomes" id="UP000270094">
    <property type="component" value="Unassembled WGS sequence"/>
</dbReference>
<name>A0A3P7KDP2_STRVU</name>
<evidence type="ECO:0000313" key="2">
    <source>
        <dbReference type="EMBL" id="VDM69375.1"/>
    </source>
</evidence>
<organism evidence="2 3">
    <name type="scientific">Strongylus vulgaris</name>
    <name type="common">Blood worm</name>
    <dbReference type="NCBI Taxonomy" id="40348"/>
    <lineage>
        <taxon>Eukaryota</taxon>
        <taxon>Metazoa</taxon>
        <taxon>Ecdysozoa</taxon>
        <taxon>Nematoda</taxon>
        <taxon>Chromadorea</taxon>
        <taxon>Rhabditida</taxon>
        <taxon>Rhabditina</taxon>
        <taxon>Rhabditomorpha</taxon>
        <taxon>Strongyloidea</taxon>
        <taxon>Strongylidae</taxon>
        <taxon>Strongylus</taxon>
    </lineage>
</organism>